<reference evidence="2 3" key="1">
    <citation type="submission" date="2018-08" db="EMBL/GenBank/DDBJ databases">
        <title>Lysobacter sp. zong2l5, whole genome shotgun sequence.</title>
        <authorList>
            <person name="Zhang X."/>
            <person name="Feng G."/>
            <person name="Zhu H."/>
        </authorList>
    </citation>
    <scope>NUCLEOTIDE SEQUENCE [LARGE SCALE GENOMIC DNA]</scope>
    <source>
        <strain evidence="3">zong2l5</strain>
    </source>
</reference>
<keyword evidence="3" id="KW-1185">Reference proteome</keyword>
<dbReference type="InterPro" id="IPR021719">
    <property type="entry name" value="Prot_inh_I78"/>
</dbReference>
<dbReference type="PROSITE" id="PS51257">
    <property type="entry name" value="PROKAR_LIPOPROTEIN"/>
    <property type="match status" value="1"/>
</dbReference>
<proteinExistence type="predicted"/>
<dbReference type="Gene3D" id="3.30.10.10">
    <property type="entry name" value="Trypsin Inhibitor V, subunit A"/>
    <property type="match status" value="1"/>
</dbReference>
<gene>
    <name evidence="2" type="ORF">DX914_16860</name>
</gene>
<dbReference type="AlphaFoldDB" id="A0A371JYA1"/>
<feature type="chain" id="PRO_5016563408" description="Peptidase inhibitor I78 family protein" evidence="1">
    <location>
        <begin position="24"/>
        <end position="104"/>
    </location>
</feature>
<keyword evidence="1" id="KW-0732">Signal</keyword>
<dbReference type="Proteomes" id="UP000264492">
    <property type="component" value="Unassembled WGS sequence"/>
</dbReference>
<evidence type="ECO:0000313" key="2">
    <source>
        <dbReference type="EMBL" id="RDZ26651.1"/>
    </source>
</evidence>
<organism evidence="2 3">
    <name type="scientific">Lysobacter silvisoli</name>
    <dbReference type="NCBI Taxonomy" id="2293254"/>
    <lineage>
        <taxon>Bacteria</taxon>
        <taxon>Pseudomonadati</taxon>
        <taxon>Pseudomonadota</taxon>
        <taxon>Gammaproteobacteria</taxon>
        <taxon>Lysobacterales</taxon>
        <taxon>Lysobacteraceae</taxon>
        <taxon>Lysobacter</taxon>
    </lineage>
</organism>
<evidence type="ECO:0000256" key="1">
    <source>
        <dbReference type="SAM" id="SignalP"/>
    </source>
</evidence>
<dbReference type="Pfam" id="PF11720">
    <property type="entry name" value="Inhibitor_I78"/>
    <property type="match status" value="1"/>
</dbReference>
<comment type="caution">
    <text evidence="2">The sequence shown here is derived from an EMBL/GenBank/DDBJ whole genome shotgun (WGS) entry which is preliminary data.</text>
</comment>
<sequence>MTATRIALTVLAAAALSACASRANPPQMAGPLPPEQMTCNAEAAKSAALGKQATAEVVEKARSDAGASAARVLKPGQMVTMEFMEGRLNVDVDDKNVIVDLRCG</sequence>
<dbReference type="EMBL" id="QTSU01000003">
    <property type="protein sequence ID" value="RDZ26651.1"/>
    <property type="molecule type" value="Genomic_DNA"/>
</dbReference>
<name>A0A371JYA1_9GAMM</name>
<dbReference type="RefSeq" id="WP_115860888.1">
    <property type="nucleotide sequence ID" value="NZ_QTSU01000003.1"/>
</dbReference>
<feature type="signal peptide" evidence="1">
    <location>
        <begin position="1"/>
        <end position="23"/>
    </location>
</feature>
<dbReference type="PANTHER" id="PTHR39600:SF1">
    <property type="entry name" value="PEPTIDASE INHIBITOR I78 FAMILY PROTEIN"/>
    <property type="match status" value="1"/>
</dbReference>
<dbReference type="PANTHER" id="PTHR39600">
    <property type="entry name" value="PEPTIDASE INHIBITOR I78 FAMILY PROTEIN"/>
    <property type="match status" value="1"/>
</dbReference>
<evidence type="ECO:0008006" key="4">
    <source>
        <dbReference type="Google" id="ProtNLM"/>
    </source>
</evidence>
<accession>A0A371JYA1</accession>
<dbReference type="OrthoDB" id="6049927at2"/>
<evidence type="ECO:0000313" key="3">
    <source>
        <dbReference type="Proteomes" id="UP000264492"/>
    </source>
</evidence>
<protein>
    <recommendedName>
        <fullName evidence="4">Peptidase inhibitor I78 family protein</fullName>
    </recommendedName>
</protein>